<dbReference type="SUPFAM" id="SSF55804">
    <property type="entry name" value="Phoshotransferase/anion transport protein"/>
    <property type="match status" value="1"/>
</dbReference>
<evidence type="ECO:0000313" key="2">
    <source>
        <dbReference type="EMBL" id="NBJ94051.1"/>
    </source>
</evidence>
<dbReference type="PANTHER" id="PTHR30185:SF12">
    <property type="entry name" value="TRANSCRIPTIONAL REGULATOR MANR"/>
    <property type="match status" value="1"/>
</dbReference>
<dbReference type="Proteomes" id="UP001154420">
    <property type="component" value="Unassembled WGS sequence"/>
</dbReference>
<keyword evidence="2" id="KW-0762">Sugar transport</keyword>
<dbReference type="InterPro" id="IPR050661">
    <property type="entry name" value="BglG_antiterminators"/>
</dbReference>
<keyword evidence="3" id="KW-1185">Reference proteome</keyword>
<dbReference type="PROSITE" id="PS51094">
    <property type="entry name" value="PTS_EIIA_TYPE_2"/>
    <property type="match status" value="1"/>
</dbReference>
<reference evidence="2" key="1">
    <citation type="submission" date="2018-09" db="EMBL/GenBank/DDBJ databases">
        <title>Murine metabolic-syndrome-specific gut microbial biobank.</title>
        <authorList>
            <person name="Liu C."/>
        </authorList>
    </citation>
    <scope>NUCLEOTIDE SEQUENCE</scope>
    <source>
        <strain evidence="2">D42-62</strain>
    </source>
</reference>
<dbReference type="EMBL" id="QZDT01000029">
    <property type="protein sequence ID" value="NBJ94051.1"/>
    <property type="molecule type" value="Genomic_DNA"/>
</dbReference>
<dbReference type="InterPro" id="IPR002178">
    <property type="entry name" value="PTS_EIIA_type-2_dom"/>
</dbReference>
<dbReference type="RefSeq" id="WP_160561093.1">
    <property type="nucleotide sequence ID" value="NZ_QZDT01000029.1"/>
</dbReference>
<dbReference type="Gene3D" id="3.40.930.10">
    <property type="entry name" value="Mannitol-specific EII, Chain A"/>
    <property type="match status" value="1"/>
</dbReference>
<dbReference type="InterPro" id="IPR016152">
    <property type="entry name" value="PTrfase/Anion_transptr"/>
</dbReference>
<comment type="caution">
    <text evidence="2">The sequence shown here is derived from an EMBL/GenBank/DDBJ whole genome shotgun (WGS) entry which is preliminary data.</text>
</comment>
<dbReference type="PANTHER" id="PTHR30185">
    <property type="entry name" value="CRYPTIC BETA-GLUCOSIDE BGL OPERON ANTITERMINATOR"/>
    <property type="match status" value="1"/>
</dbReference>
<evidence type="ECO:0000259" key="1">
    <source>
        <dbReference type="PROSITE" id="PS51094"/>
    </source>
</evidence>
<evidence type="ECO:0000313" key="3">
    <source>
        <dbReference type="Proteomes" id="UP001154420"/>
    </source>
</evidence>
<dbReference type="Pfam" id="PF00359">
    <property type="entry name" value="PTS_EIIA_2"/>
    <property type="match status" value="1"/>
</dbReference>
<gene>
    <name evidence="2" type="ORF">D5281_16015</name>
</gene>
<proteinExistence type="predicted"/>
<dbReference type="AlphaFoldDB" id="A0A9X5BH76"/>
<accession>A0A9X5BH76</accession>
<keyword evidence="2" id="KW-0813">Transport</keyword>
<feature type="domain" description="PTS EIIA type-2" evidence="1">
    <location>
        <begin position="47"/>
        <end position="143"/>
    </location>
</feature>
<sequence length="143" mass="16626">MADLAFPCEHVILHPILRDTDYHNIDHAIKKIGRQKSIELLKNSLQKFFYEELFHPDIRFQNRETALEFLCKNVVKLGLAYDDLYQNVIAREHMSSTAFDNVAIPHSLSRNAKHNFISIAINPPPIQWSQEHNVRLIILIVIS</sequence>
<organism evidence="2 3">
    <name type="scientific">Parablautia muri</name>
    <dbReference type="NCBI Taxonomy" id="2320879"/>
    <lineage>
        <taxon>Bacteria</taxon>
        <taxon>Bacillati</taxon>
        <taxon>Bacillota</taxon>
        <taxon>Clostridia</taxon>
        <taxon>Lachnospirales</taxon>
        <taxon>Lachnospiraceae</taxon>
        <taxon>Parablautia</taxon>
    </lineage>
</organism>
<name>A0A9X5BH76_9FIRM</name>
<protein>
    <submittedName>
        <fullName evidence="2">PTS sugar transporter subunit IIA</fullName>
    </submittedName>
</protein>
<dbReference type="OrthoDB" id="3710983at2"/>